<name>A0A915I5P8_ROMCU</name>
<dbReference type="WBParaSite" id="nRc.2.0.1.t09180-RA">
    <property type="protein sequence ID" value="nRc.2.0.1.t09180-RA"/>
    <property type="gene ID" value="nRc.2.0.1.g09180"/>
</dbReference>
<evidence type="ECO:0000313" key="2">
    <source>
        <dbReference type="WBParaSite" id="nRc.2.0.1.t09180-RA"/>
    </source>
</evidence>
<evidence type="ECO:0000313" key="1">
    <source>
        <dbReference type="Proteomes" id="UP000887565"/>
    </source>
</evidence>
<dbReference type="Proteomes" id="UP000887565">
    <property type="component" value="Unplaced"/>
</dbReference>
<keyword evidence="1" id="KW-1185">Reference proteome</keyword>
<dbReference type="AlphaFoldDB" id="A0A915I5P8"/>
<proteinExistence type="predicted"/>
<organism evidence="1 2">
    <name type="scientific">Romanomermis culicivorax</name>
    <name type="common">Nematode worm</name>
    <dbReference type="NCBI Taxonomy" id="13658"/>
    <lineage>
        <taxon>Eukaryota</taxon>
        <taxon>Metazoa</taxon>
        <taxon>Ecdysozoa</taxon>
        <taxon>Nematoda</taxon>
        <taxon>Enoplea</taxon>
        <taxon>Dorylaimia</taxon>
        <taxon>Mermithida</taxon>
        <taxon>Mermithoidea</taxon>
        <taxon>Mermithidae</taxon>
        <taxon>Romanomermis</taxon>
    </lineage>
</organism>
<accession>A0A915I5P8</accession>
<reference evidence="2" key="1">
    <citation type="submission" date="2022-11" db="UniProtKB">
        <authorList>
            <consortium name="WormBaseParasite"/>
        </authorList>
    </citation>
    <scope>IDENTIFICATION</scope>
</reference>
<protein>
    <submittedName>
        <fullName evidence="2">Uncharacterized protein</fullName>
    </submittedName>
</protein>
<sequence>MDFCKKVQFRSEKTLGFLSPTIGDSTSELGFIPLISSAYQVYIRNTYDVRRLLEGAVYLGAPFIRINTRETSEKLEDLGRTG</sequence>